<keyword evidence="1" id="KW-0472">Membrane</keyword>
<dbReference type="HOGENOM" id="CLU_1801939_0_0_11"/>
<dbReference type="Proteomes" id="UP000014393">
    <property type="component" value="Unassembled WGS sequence"/>
</dbReference>
<evidence type="ECO:0000256" key="1">
    <source>
        <dbReference type="SAM" id="Phobius"/>
    </source>
</evidence>
<protein>
    <submittedName>
        <fullName evidence="2">Uncharacterized protein</fullName>
    </submittedName>
</protein>
<dbReference type="RefSeq" id="WP_016441882.1">
    <property type="nucleotide sequence ID" value="NZ_KE150262.1"/>
</dbReference>
<keyword evidence="3" id="KW-1185">Reference proteome</keyword>
<sequence length="143" mass="15804">MARLHVRRRWFFFDDRGRHYLSVNGKNRPEVLLPERDNVFEVGSGACVAQVRTLVPLKSNSVSFSAAEGDDIYLSYRLKKGAIIGLIVLFSAVAALPFVVKSVDRMILLPVAGVCLLVLLVLSFTVFSTTYTLKIEDASKVAA</sequence>
<proteinExistence type="predicted"/>
<keyword evidence="1" id="KW-0812">Transmembrane</keyword>
<evidence type="ECO:0000313" key="3">
    <source>
        <dbReference type="Proteomes" id="UP000014393"/>
    </source>
</evidence>
<dbReference type="AlphaFoldDB" id="S2VMM6"/>
<dbReference type="OrthoDB" id="3267376at2"/>
<gene>
    <name evidence="2" type="ORF">HMPREF9237_00236</name>
</gene>
<name>S2VMM6_9ACTO</name>
<feature type="transmembrane region" description="Helical" evidence="1">
    <location>
        <begin position="106"/>
        <end position="127"/>
    </location>
</feature>
<accession>S2VMM6</accession>
<keyword evidence="1" id="KW-1133">Transmembrane helix</keyword>
<dbReference type="PATRIC" id="fig|883067.3.peg.236"/>
<organism evidence="2 3">
    <name type="scientific">Actinotignum schaalii FB123-CNA-2</name>
    <dbReference type="NCBI Taxonomy" id="883067"/>
    <lineage>
        <taxon>Bacteria</taxon>
        <taxon>Bacillati</taxon>
        <taxon>Actinomycetota</taxon>
        <taxon>Actinomycetes</taxon>
        <taxon>Actinomycetales</taxon>
        <taxon>Actinomycetaceae</taxon>
        <taxon>Actinotignum</taxon>
    </lineage>
</organism>
<comment type="caution">
    <text evidence="2">The sequence shown here is derived from an EMBL/GenBank/DDBJ whole genome shotgun (WGS) entry which is preliminary data.</text>
</comment>
<dbReference type="EMBL" id="AGWM01000002">
    <property type="protein sequence ID" value="EPD28708.1"/>
    <property type="molecule type" value="Genomic_DNA"/>
</dbReference>
<evidence type="ECO:0000313" key="2">
    <source>
        <dbReference type="EMBL" id="EPD28708.1"/>
    </source>
</evidence>
<reference evidence="2 3" key="1">
    <citation type="submission" date="2013-05" db="EMBL/GenBank/DDBJ databases">
        <title>The Genome Sequence of Actinobaculum schaalii FB123-CNA2.</title>
        <authorList>
            <consortium name="The Broad Institute Genomics Platform"/>
            <person name="Earl A."/>
            <person name="Ward D."/>
            <person name="Feldgarden M."/>
            <person name="Gevers D."/>
            <person name="Saerens B."/>
            <person name="Vaneechoutte M."/>
            <person name="Walker B."/>
            <person name="Young S."/>
            <person name="Zeng Q."/>
            <person name="Gargeya S."/>
            <person name="Fitzgerald M."/>
            <person name="Haas B."/>
            <person name="Abouelleil A."/>
            <person name="Allen A.W."/>
            <person name="Alvarado L."/>
            <person name="Arachchi H.M."/>
            <person name="Berlin A.M."/>
            <person name="Chapman S.B."/>
            <person name="Gainer-Dewar J."/>
            <person name="Goldberg J."/>
            <person name="Griggs A."/>
            <person name="Gujja S."/>
            <person name="Hansen M."/>
            <person name="Howarth C."/>
            <person name="Imamovic A."/>
            <person name="Ireland A."/>
            <person name="Larimer J."/>
            <person name="McCowan C."/>
            <person name="Murphy C."/>
            <person name="Pearson M."/>
            <person name="Poon T.W."/>
            <person name="Priest M."/>
            <person name="Roberts A."/>
            <person name="Saif S."/>
            <person name="Shea T."/>
            <person name="Sisk P."/>
            <person name="Sykes S."/>
            <person name="Wortman J."/>
            <person name="Nusbaum C."/>
            <person name="Birren B."/>
        </authorList>
    </citation>
    <scope>NUCLEOTIDE SEQUENCE [LARGE SCALE GENOMIC DNA]</scope>
    <source>
        <strain evidence="2 3">FB123-CNA-2</strain>
    </source>
</reference>
<feature type="transmembrane region" description="Helical" evidence="1">
    <location>
        <begin position="82"/>
        <end position="100"/>
    </location>
</feature>